<keyword evidence="2 4" id="KW-0238">DNA-binding</keyword>
<dbReference type="PANTHER" id="PTHR34605:SF3">
    <property type="entry name" value="P CELL-TYPE AGGLUTINATION PROTEIN MAP4-LIKE-RELATED"/>
    <property type="match status" value="1"/>
</dbReference>
<name>A0ABW9QRF8_9ACTN</name>
<organism evidence="7 8">
    <name type="scientific">Acidiferrimicrobium australe</name>
    <dbReference type="NCBI Taxonomy" id="2664430"/>
    <lineage>
        <taxon>Bacteria</taxon>
        <taxon>Bacillati</taxon>
        <taxon>Actinomycetota</taxon>
        <taxon>Acidimicrobiia</taxon>
        <taxon>Acidimicrobiales</taxon>
        <taxon>Acidimicrobiaceae</taxon>
        <taxon>Acidiferrimicrobium</taxon>
    </lineage>
</organism>
<dbReference type="InterPro" id="IPR010998">
    <property type="entry name" value="Integrase_recombinase_N"/>
</dbReference>
<dbReference type="PANTHER" id="PTHR34605">
    <property type="entry name" value="PHAGE_INTEGRASE DOMAIN-CONTAINING PROTEIN"/>
    <property type="match status" value="1"/>
</dbReference>
<evidence type="ECO:0000256" key="4">
    <source>
        <dbReference type="PROSITE-ProRule" id="PRU01248"/>
    </source>
</evidence>
<sequence>MTDLATRPAPAEALPATLEQLATQAFTFATASKSPATIRAYRSDWAHFTAWCDTHGLAALPAEPSTVALYLTDMAATAKVATLTRRLSAISQAHKTAGVDSPTSAQLVRTTMAGIRRTLGTAQVAKAPVLTADLRAITAGLDPARLIDVRDRAVLLIGFAGAFRRSELVALDVEDVVDGTDGLTVTICRSKTDQAGAGRKVGIPYGSHPDTCPVRAYRAWLAAAEITSGPIFRSVDRHGNVGTQRLTGEAVALVVKRHAGRLGLDVGAYAGHSLRAGLATAAAQAGASERAIMAQTGHKSLPMVRRYIRDGSLFRENAAAVVGL</sequence>
<keyword evidence="1" id="KW-0229">DNA integration</keyword>
<dbReference type="InterPro" id="IPR044068">
    <property type="entry name" value="CB"/>
</dbReference>
<dbReference type="InterPro" id="IPR011010">
    <property type="entry name" value="DNA_brk_join_enz"/>
</dbReference>
<dbReference type="Pfam" id="PF02899">
    <property type="entry name" value="Phage_int_SAM_1"/>
    <property type="match status" value="1"/>
</dbReference>
<dbReference type="EMBL" id="WJHE01000169">
    <property type="protein sequence ID" value="MST31902.1"/>
    <property type="molecule type" value="Genomic_DNA"/>
</dbReference>
<keyword evidence="3" id="KW-0233">DNA recombination</keyword>
<protein>
    <submittedName>
        <fullName evidence="7">Tyrosine-type recombinase/integrase</fullName>
    </submittedName>
</protein>
<evidence type="ECO:0000259" key="5">
    <source>
        <dbReference type="PROSITE" id="PS51898"/>
    </source>
</evidence>
<proteinExistence type="predicted"/>
<dbReference type="InterPro" id="IPR052925">
    <property type="entry name" value="Phage_Integrase-like_Recomb"/>
</dbReference>
<dbReference type="PROSITE" id="PS51900">
    <property type="entry name" value="CB"/>
    <property type="match status" value="1"/>
</dbReference>
<reference evidence="7 8" key="1">
    <citation type="submission" date="2019-11" db="EMBL/GenBank/DDBJ databases">
        <title>Acidiferrimicrobium australis gen. nov., sp. nov., an acidophilic and obligately heterotrophic, member of the Actinobacteria that catalyses dissimilatory oxido- reduction of iron isolated from metal-rich acidic water in Chile.</title>
        <authorList>
            <person name="Gonzalez D."/>
            <person name="Huber K."/>
            <person name="Hedrich S."/>
            <person name="Rojas-Villalobos C."/>
            <person name="Quatrini R."/>
            <person name="Dinamarca M.A."/>
            <person name="Schwarz A."/>
            <person name="Canales C."/>
            <person name="Nancucheo I."/>
        </authorList>
    </citation>
    <scope>NUCLEOTIDE SEQUENCE [LARGE SCALE GENOMIC DNA]</scope>
    <source>
        <strain evidence="7 8">USS-CCA1</strain>
    </source>
</reference>
<evidence type="ECO:0000256" key="2">
    <source>
        <dbReference type="ARBA" id="ARBA00023125"/>
    </source>
</evidence>
<comment type="caution">
    <text evidence="7">The sequence shown here is derived from an EMBL/GenBank/DDBJ whole genome shotgun (WGS) entry which is preliminary data.</text>
</comment>
<accession>A0ABW9QRF8</accession>
<feature type="domain" description="Core-binding (CB)" evidence="6">
    <location>
        <begin position="8"/>
        <end position="98"/>
    </location>
</feature>
<dbReference type="InterPro" id="IPR013762">
    <property type="entry name" value="Integrase-like_cat_sf"/>
</dbReference>
<gene>
    <name evidence="7" type="ORF">GHK86_04065</name>
</gene>
<evidence type="ECO:0000256" key="1">
    <source>
        <dbReference type="ARBA" id="ARBA00022908"/>
    </source>
</evidence>
<feature type="domain" description="Tyr recombinase" evidence="5">
    <location>
        <begin position="125"/>
        <end position="320"/>
    </location>
</feature>
<dbReference type="InterPro" id="IPR004107">
    <property type="entry name" value="Integrase_SAM-like_N"/>
</dbReference>
<evidence type="ECO:0000256" key="3">
    <source>
        <dbReference type="ARBA" id="ARBA00023172"/>
    </source>
</evidence>
<dbReference type="Gene3D" id="1.10.443.10">
    <property type="entry name" value="Intergrase catalytic core"/>
    <property type="match status" value="1"/>
</dbReference>
<dbReference type="Gene3D" id="1.10.150.130">
    <property type="match status" value="1"/>
</dbReference>
<dbReference type="CDD" id="cd00799">
    <property type="entry name" value="INT_Cre_C"/>
    <property type="match status" value="1"/>
</dbReference>
<keyword evidence="8" id="KW-1185">Reference proteome</keyword>
<dbReference type="PROSITE" id="PS51898">
    <property type="entry name" value="TYR_RECOMBINASE"/>
    <property type="match status" value="1"/>
</dbReference>
<dbReference type="SUPFAM" id="SSF56349">
    <property type="entry name" value="DNA breaking-rejoining enzymes"/>
    <property type="match status" value="1"/>
</dbReference>
<evidence type="ECO:0000313" key="8">
    <source>
        <dbReference type="Proteomes" id="UP000437736"/>
    </source>
</evidence>
<dbReference type="SUPFAM" id="SSF47823">
    <property type="entry name" value="lambda integrase-like, N-terminal domain"/>
    <property type="match status" value="1"/>
</dbReference>
<evidence type="ECO:0000313" key="7">
    <source>
        <dbReference type="EMBL" id="MST31902.1"/>
    </source>
</evidence>
<dbReference type="Pfam" id="PF00589">
    <property type="entry name" value="Phage_integrase"/>
    <property type="match status" value="1"/>
</dbReference>
<evidence type="ECO:0000259" key="6">
    <source>
        <dbReference type="PROSITE" id="PS51900"/>
    </source>
</evidence>
<dbReference type="InterPro" id="IPR002104">
    <property type="entry name" value="Integrase_catalytic"/>
</dbReference>
<dbReference type="Proteomes" id="UP000437736">
    <property type="component" value="Unassembled WGS sequence"/>
</dbReference>